<gene>
    <name evidence="3" type="ORF">PEVE_00043220</name>
</gene>
<feature type="non-terminal residue" evidence="3">
    <location>
        <position position="333"/>
    </location>
</feature>
<evidence type="ECO:0000313" key="3">
    <source>
        <dbReference type="EMBL" id="CAH3144589.1"/>
    </source>
</evidence>
<feature type="transmembrane region" description="Helical" evidence="1">
    <location>
        <begin position="229"/>
        <end position="249"/>
    </location>
</feature>
<protein>
    <submittedName>
        <fullName evidence="3">Uncharacterized protein</fullName>
    </submittedName>
</protein>
<keyword evidence="2" id="KW-0732">Signal</keyword>
<sequence length="333" mass="37439">MFSVGPQKYLMLAVLNAVMFSFQQNTVEACTGSVITACNDTTSCMQTYEEVYKLLGSNMNYFKIAQALYPAKKMSSLLVRVTLNGANGTEKYRPAYYTWSMSCLFAAFPGYVLEVLSLGSILVRSRTQKLAITIAPFCCNVSVENRVTIIEDVLAALQDLAVSPGIQNPSLNTAECVTEGHEPNLADTERELYIIATMLLSFSFAVFLGPWLAIYTLAFLDKVKPKDSCIAIIFLWAYLTLYHFCWMVTGIMVHALWSVTVLLFVGVIITALFFALQFFFKFCYDSKNQLRNFFIILYCLTLFFPFVFLIFLVIAAGQRVFVSNTIDDVVKTI</sequence>
<feature type="transmembrane region" description="Helical" evidence="1">
    <location>
        <begin position="255"/>
        <end position="280"/>
    </location>
</feature>
<feature type="signal peptide" evidence="2">
    <location>
        <begin position="1"/>
        <end position="29"/>
    </location>
</feature>
<name>A0ABN8PLT1_9CNID</name>
<evidence type="ECO:0000256" key="1">
    <source>
        <dbReference type="SAM" id="Phobius"/>
    </source>
</evidence>
<evidence type="ECO:0000313" key="4">
    <source>
        <dbReference type="Proteomes" id="UP001159427"/>
    </source>
</evidence>
<comment type="caution">
    <text evidence="3">The sequence shown here is derived from an EMBL/GenBank/DDBJ whole genome shotgun (WGS) entry which is preliminary data.</text>
</comment>
<feature type="transmembrane region" description="Helical" evidence="1">
    <location>
        <begin position="292"/>
        <end position="315"/>
    </location>
</feature>
<keyword evidence="1" id="KW-0812">Transmembrane</keyword>
<organism evidence="3 4">
    <name type="scientific">Porites evermanni</name>
    <dbReference type="NCBI Taxonomy" id="104178"/>
    <lineage>
        <taxon>Eukaryota</taxon>
        <taxon>Metazoa</taxon>
        <taxon>Cnidaria</taxon>
        <taxon>Anthozoa</taxon>
        <taxon>Hexacorallia</taxon>
        <taxon>Scleractinia</taxon>
        <taxon>Fungiina</taxon>
        <taxon>Poritidae</taxon>
        <taxon>Porites</taxon>
    </lineage>
</organism>
<keyword evidence="1" id="KW-1133">Transmembrane helix</keyword>
<feature type="transmembrane region" description="Helical" evidence="1">
    <location>
        <begin position="192"/>
        <end position="217"/>
    </location>
</feature>
<keyword evidence="4" id="KW-1185">Reference proteome</keyword>
<dbReference type="Proteomes" id="UP001159427">
    <property type="component" value="Unassembled WGS sequence"/>
</dbReference>
<evidence type="ECO:0000256" key="2">
    <source>
        <dbReference type="SAM" id="SignalP"/>
    </source>
</evidence>
<proteinExistence type="predicted"/>
<reference evidence="3 4" key="1">
    <citation type="submission" date="2022-05" db="EMBL/GenBank/DDBJ databases">
        <authorList>
            <consortium name="Genoscope - CEA"/>
            <person name="William W."/>
        </authorList>
    </citation>
    <scope>NUCLEOTIDE SEQUENCE [LARGE SCALE GENOMIC DNA]</scope>
</reference>
<feature type="chain" id="PRO_5047241752" evidence="2">
    <location>
        <begin position="30"/>
        <end position="333"/>
    </location>
</feature>
<keyword evidence="1" id="KW-0472">Membrane</keyword>
<accession>A0ABN8PLT1</accession>
<dbReference type="EMBL" id="CALNXI010000874">
    <property type="protein sequence ID" value="CAH3144589.1"/>
    <property type="molecule type" value="Genomic_DNA"/>
</dbReference>